<organism evidence="1 4">
    <name type="scientific">Peribacillus simplex</name>
    <dbReference type="NCBI Taxonomy" id="1478"/>
    <lineage>
        <taxon>Bacteria</taxon>
        <taxon>Bacillati</taxon>
        <taxon>Bacillota</taxon>
        <taxon>Bacilli</taxon>
        <taxon>Bacillales</taxon>
        <taxon>Bacillaceae</taxon>
        <taxon>Peribacillus</taxon>
    </lineage>
</organism>
<gene>
    <name evidence="2" type="ORF">BN1180_02688</name>
    <name evidence="1" type="ORF">SRABI133_03395</name>
</gene>
<protein>
    <submittedName>
        <fullName evidence="1">Uncharacterized protein</fullName>
    </submittedName>
</protein>
<evidence type="ECO:0000313" key="3">
    <source>
        <dbReference type="Proteomes" id="UP000182110"/>
    </source>
</evidence>
<evidence type="ECO:0000313" key="1">
    <source>
        <dbReference type="EMBL" id="CAH0261261.1"/>
    </source>
</evidence>
<sequence length="40" mass="4888">MTKAKPKRKLWIKSRTFLNEFTVDEYLKKEVKLILAKYTK</sequence>
<dbReference type="AlphaFoldDB" id="A0A9W4L3K0"/>
<evidence type="ECO:0000313" key="4">
    <source>
        <dbReference type="Proteomes" id="UP000789326"/>
    </source>
</evidence>
<dbReference type="EMBL" id="CAKKMG010000054">
    <property type="protein sequence ID" value="CAH0261261.1"/>
    <property type="molecule type" value="Genomic_DNA"/>
</dbReference>
<dbReference type="Proteomes" id="UP000182110">
    <property type="component" value="Unassembled WGS sequence"/>
</dbReference>
<keyword evidence="3" id="KW-1185">Reference proteome</keyword>
<proteinExistence type="predicted"/>
<reference evidence="1" key="3">
    <citation type="submission" date="2021-11" db="EMBL/GenBank/DDBJ databases">
        <authorList>
            <person name="Bulgarelli D."/>
        </authorList>
    </citation>
    <scope>NUCLEOTIDE SEQUENCE</scope>
    <source>
        <strain evidence="1">Bi133</strain>
    </source>
</reference>
<dbReference type="RefSeq" id="WP_260089139.1">
    <property type="nucleotide sequence ID" value="NZ_CCXW01000001.1"/>
</dbReference>
<evidence type="ECO:0000313" key="2">
    <source>
        <dbReference type="EMBL" id="CEG32527.1"/>
    </source>
</evidence>
<comment type="caution">
    <text evidence="1">The sequence shown here is derived from an EMBL/GenBank/DDBJ whole genome shotgun (WGS) entry which is preliminary data.</text>
</comment>
<dbReference type="EMBL" id="CCXW01000001">
    <property type="protein sequence ID" value="CEG32527.1"/>
    <property type="molecule type" value="Genomic_DNA"/>
</dbReference>
<accession>A0A9W4L3K0</accession>
<reference evidence="2" key="2">
    <citation type="submission" date="2014-10" db="EMBL/GenBank/DDBJ databases">
        <authorList>
            <person name="Urmite Genomes"/>
        </authorList>
    </citation>
    <scope>NUCLEOTIDE SEQUENCE</scope>
    <source>
        <strain evidence="2">P558</strain>
    </source>
</reference>
<dbReference type="Proteomes" id="UP000789326">
    <property type="component" value="Unassembled WGS sequence"/>
</dbReference>
<reference evidence="2 3" key="1">
    <citation type="journal article" date="2014" name="Genome Announc.">
        <title>Genome Sequence of Bacillus simplex Strain P558, Isolated from a Human Fecal Sample.</title>
        <authorList>
            <person name="Croce O."/>
            <person name="Hugon P."/>
            <person name="Lagier J.C."/>
            <person name="Bibi F."/>
            <person name="Robert C."/>
            <person name="Azhar E.I."/>
            <person name="Raoult D."/>
            <person name="Fournier P.E."/>
        </authorList>
    </citation>
    <scope>NUCLEOTIDE SEQUENCE [LARGE SCALE GENOMIC DNA]</scope>
    <source>
        <strain evidence="2 3">P558</strain>
    </source>
</reference>
<name>A0A9W4L3K0_9BACI</name>